<dbReference type="Proteomes" id="UP001241377">
    <property type="component" value="Unassembled WGS sequence"/>
</dbReference>
<dbReference type="EMBL" id="JASBWR010000001">
    <property type="protein sequence ID" value="KAJ9113909.1"/>
    <property type="molecule type" value="Genomic_DNA"/>
</dbReference>
<comment type="caution">
    <text evidence="1">The sequence shown here is derived from an EMBL/GenBank/DDBJ whole genome shotgun (WGS) entry which is preliminary data.</text>
</comment>
<reference evidence="1" key="1">
    <citation type="submission" date="2023-04" db="EMBL/GenBank/DDBJ databases">
        <title>Draft Genome sequencing of Naganishia species isolated from polar environments using Oxford Nanopore Technology.</title>
        <authorList>
            <person name="Leo P."/>
            <person name="Venkateswaran K."/>
        </authorList>
    </citation>
    <scope>NUCLEOTIDE SEQUENCE</scope>
    <source>
        <strain evidence="1">MNA-CCFEE 5261</strain>
    </source>
</reference>
<accession>A0ACC2WRX9</accession>
<name>A0ACC2WRX9_9TREE</name>
<proteinExistence type="predicted"/>
<evidence type="ECO:0000313" key="1">
    <source>
        <dbReference type="EMBL" id="KAJ9113909.1"/>
    </source>
</evidence>
<evidence type="ECO:0000313" key="2">
    <source>
        <dbReference type="Proteomes" id="UP001241377"/>
    </source>
</evidence>
<keyword evidence="2" id="KW-1185">Reference proteome</keyword>
<organism evidence="1 2">
    <name type="scientific">Naganishia cerealis</name>
    <dbReference type="NCBI Taxonomy" id="610337"/>
    <lineage>
        <taxon>Eukaryota</taxon>
        <taxon>Fungi</taxon>
        <taxon>Dikarya</taxon>
        <taxon>Basidiomycota</taxon>
        <taxon>Agaricomycotina</taxon>
        <taxon>Tremellomycetes</taxon>
        <taxon>Filobasidiales</taxon>
        <taxon>Filobasidiaceae</taxon>
        <taxon>Naganishia</taxon>
    </lineage>
</organism>
<protein>
    <submittedName>
        <fullName evidence="1">Uncharacterized protein</fullName>
    </submittedName>
</protein>
<sequence>MVHNKAAVGDIHLNNPAHHVFTILDQKFIIDMPIQAFILALVGALVLAKFAVSWITFLAETFAFGGSSVRPFVSKQAPPSLTHTISFVLTVRHPKIVITGCTSGIGESFAKQLAKAGFNVLLVSRNKQALDELAQEIGKSSYTRYKVETKVVAIDLSAKDVSFAELESAVEGIQVGVLVNNAGVSHHMPVPFAQTSDEEASNIIQVNINSTLAITKLVLPQMINAHNGLILNIGSFAATVPSPLLAVYSASKAFMATWTKALGEEVKEQGITVRLIVPSFVVSKMSKIRRSSPLVPTPDAYVRATLASIGLARGAQGRAYESTPFWTHAVMDYVVGFVPESIAIWYNLRLHKDIRRRALKKQEREKAKSQ</sequence>
<gene>
    <name evidence="1" type="ORF">QFC19_000103</name>
</gene>